<dbReference type="Proteomes" id="UP000470082">
    <property type="component" value="Unassembled WGS sequence"/>
</dbReference>
<gene>
    <name evidence="1" type="ORF">FYJ50_04000</name>
</gene>
<dbReference type="GO" id="GO:0016791">
    <property type="term" value="F:phosphatase activity"/>
    <property type="evidence" value="ECO:0007669"/>
    <property type="project" value="TreeGrafter"/>
</dbReference>
<name>A0A7X2N2H5_9FIRM</name>
<accession>A0A7X2N2H5</accession>
<comment type="caution">
    <text evidence="1">The sequence shown here is derived from an EMBL/GenBank/DDBJ whole genome shotgun (WGS) entry which is preliminary data.</text>
</comment>
<protein>
    <submittedName>
        <fullName evidence="1">HAD family hydrolase</fullName>
    </submittedName>
</protein>
<dbReference type="EMBL" id="VUMM01000005">
    <property type="protein sequence ID" value="MSS01274.1"/>
    <property type="molecule type" value="Genomic_DNA"/>
</dbReference>
<dbReference type="InterPro" id="IPR036412">
    <property type="entry name" value="HAD-like_sf"/>
</dbReference>
<dbReference type="PROSITE" id="PS01228">
    <property type="entry name" value="COF_1"/>
    <property type="match status" value="1"/>
</dbReference>
<organism evidence="1 2">
    <name type="scientific">Floccifex porci</name>
    <dbReference type="NCBI Taxonomy" id="2606629"/>
    <lineage>
        <taxon>Bacteria</taxon>
        <taxon>Bacillati</taxon>
        <taxon>Bacillota</taxon>
        <taxon>Erysipelotrichia</taxon>
        <taxon>Erysipelotrichales</taxon>
        <taxon>Erysipelotrichaceae</taxon>
        <taxon>Floccifex</taxon>
    </lineage>
</organism>
<dbReference type="SUPFAM" id="SSF56784">
    <property type="entry name" value="HAD-like"/>
    <property type="match status" value="1"/>
</dbReference>
<dbReference type="Gene3D" id="3.30.1240.10">
    <property type="match status" value="1"/>
</dbReference>
<dbReference type="NCBIfam" id="TIGR00099">
    <property type="entry name" value="Cof-subfamily"/>
    <property type="match status" value="1"/>
</dbReference>
<dbReference type="InterPro" id="IPR006379">
    <property type="entry name" value="HAD-SF_hydro_IIB"/>
</dbReference>
<dbReference type="RefSeq" id="WP_154459741.1">
    <property type="nucleotide sequence ID" value="NZ_JAQYTQ010000065.1"/>
</dbReference>
<dbReference type="SFLD" id="SFLDG01140">
    <property type="entry name" value="C2.B:_Phosphomannomutase_and_P"/>
    <property type="match status" value="1"/>
</dbReference>
<keyword evidence="2" id="KW-1185">Reference proteome</keyword>
<dbReference type="GO" id="GO:0005829">
    <property type="term" value="C:cytosol"/>
    <property type="evidence" value="ECO:0007669"/>
    <property type="project" value="TreeGrafter"/>
</dbReference>
<evidence type="ECO:0000313" key="1">
    <source>
        <dbReference type="EMBL" id="MSS01274.1"/>
    </source>
</evidence>
<keyword evidence="1" id="KW-0378">Hydrolase</keyword>
<dbReference type="InterPro" id="IPR000150">
    <property type="entry name" value="Cof"/>
</dbReference>
<dbReference type="GO" id="GO:0000287">
    <property type="term" value="F:magnesium ion binding"/>
    <property type="evidence" value="ECO:0007669"/>
    <property type="project" value="TreeGrafter"/>
</dbReference>
<sequence>MIENTVTLVATDLDGTLLNNKKEVSEINKKAIRDLKQNGIFFGIASGRPVETILKTIEDWGMSKDIGFVMGMNGGAIYDYRLQSKEEYYLLDGEIVIEIMDFFKGYDVKFWILIGDDRYVNVSTEQTRAHARLYKENEIECDLYEFVKNRKINKLILNFDPDYQKVVEQRAREYKNDKCTGFFTAQNLFEFVDPHINKGFGIEKLCEHFGTSKEHVVSFGDDLNDCEMLMASGCGVAMKNARNRLKKVADYVSEYTNEENAIAHFIYDYILKEDQNV</sequence>
<dbReference type="SFLD" id="SFLDS00003">
    <property type="entry name" value="Haloacid_Dehalogenase"/>
    <property type="match status" value="1"/>
</dbReference>
<dbReference type="CDD" id="cd07516">
    <property type="entry name" value="HAD_Pase"/>
    <property type="match status" value="1"/>
</dbReference>
<dbReference type="PANTHER" id="PTHR10000">
    <property type="entry name" value="PHOSPHOSERINE PHOSPHATASE"/>
    <property type="match status" value="1"/>
</dbReference>
<evidence type="ECO:0000313" key="2">
    <source>
        <dbReference type="Proteomes" id="UP000470082"/>
    </source>
</evidence>
<dbReference type="InterPro" id="IPR023214">
    <property type="entry name" value="HAD_sf"/>
</dbReference>
<proteinExistence type="predicted"/>
<dbReference type="AlphaFoldDB" id="A0A7X2N2H5"/>
<reference evidence="1 2" key="1">
    <citation type="submission" date="2019-08" db="EMBL/GenBank/DDBJ databases">
        <title>In-depth cultivation of the pig gut microbiome towards novel bacterial diversity and tailored functional studies.</title>
        <authorList>
            <person name="Wylensek D."/>
            <person name="Hitch T.C.A."/>
            <person name="Clavel T."/>
        </authorList>
    </citation>
    <scope>NUCLEOTIDE SEQUENCE [LARGE SCALE GENOMIC DNA]</scope>
    <source>
        <strain evidence="1 2">LKV-178-WT-2G</strain>
    </source>
</reference>
<dbReference type="PANTHER" id="PTHR10000:SF8">
    <property type="entry name" value="HAD SUPERFAMILY HYDROLASE-LIKE, TYPE 3"/>
    <property type="match status" value="1"/>
</dbReference>
<dbReference type="NCBIfam" id="TIGR01484">
    <property type="entry name" value="HAD-SF-IIB"/>
    <property type="match status" value="1"/>
</dbReference>
<dbReference type="Gene3D" id="3.40.50.1000">
    <property type="entry name" value="HAD superfamily/HAD-like"/>
    <property type="match status" value="1"/>
</dbReference>
<dbReference type="Pfam" id="PF08282">
    <property type="entry name" value="Hydrolase_3"/>
    <property type="match status" value="1"/>
</dbReference>